<dbReference type="EMBL" id="CP007490">
    <property type="protein sequence ID" value="AIC47295.1"/>
    <property type="molecule type" value="Genomic_DNA"/>
</dbReference>
<accession>A0A060JEV9</accession>
<name>A0A060JEV9_9MICO</name>
<sequence>MRLSQFQALMTDEFGPAYAQVISRDLVLGALGDQTAEAALAAGEDPKVVWLALCEANHVPRERWAGKPQAKKPTPS</sequence>
<dbReference type="RefSeq" id="WP_038502104.1">
    <property type="nucleotide sequence ID" value="NZ_AP026911.1"/>
</dbReference>
<protein>
    <recommendedName>
        <fullName evidence="3">DUF3046 domain-containing protein</fullName>
    </recommendedName>
</protein>
<gene>
    <name evidence="1" type="ORF">Rhola_00004760</name>
</gene>
<dbReference type="KEGG" id="rla:Rhola_00004760"/>
<evidence type="ECO:0008006" key="3">
    <source>
        <dbReference type="Google" id="ProtNLM"/>
    </source>
</evidence>
<evidence type="ECO:0000313" key="2">
    <source>
        <dbReference type="Proteomes" id="UP000067708"/>
    </source>
</evidence>
<evidence type="ECO:0000313" key="1">
    <source>
        <dbReference type="EMBL" id="AIC47295.1"/>
    </source>
</evidence>
<keyword evidence="2" id="KW-1185">Reference proteome</keyword>
<dbReference type="STRING" id="529884.Rhola_00004760"/>
<proteinExistence type="predicted"/>
<dbReference type="Pfam" id="PF11248">
    <property type="entry name" value="DUF3046"/>
    <property type="match status" value="1"/>
</dbReference>
<dbReference type="InterPro" id="IPR021408">
    <property type="entry name" value="DUF3046"/>
</dbReference>
<dbReference type="AlphaFoldDB" id="A0A060JEV9"/>
<dbReference type="Proteomes" id="UP000067708">
    <property type="component" value="Chromosome"/>
</dbReference>
<organism evidence="1 2">
    <name type="scientific">Rhodoluna lacicola</name>
    <dbReference type="NCBI Taxonomy" id="529884"/>
    <lineage>
        <taxon>Bacteria</taxon>
        <taxon>Bacillati</taxon>
        <taxon>Actinomycetota</taxon>
        <taxon>Actinomycetes</taxon>
        <taxon>Micrococcales</taxon>
        <taxon>Microbacteriaceae</taxon>
        <taxon>Luna cluster</taxon>
        <taxon>Luna-1 subcluster</taxon>
        <taxon>Rhodoluna</taxon>
    </lineage>
</organism>
<dbReference type="OrthoDB" id="3215033at2"/>
<reference evidence="1 2" key="1">
    <citation type="journal article" date="2014" name="Int. J. Syst. Evol. Microbiol.">
        <title>Rhodoluna lacicola gen. nov., sp. nov., a planktonic freshwater bacterium with stream-lined genome.</title>
        <authorList>
            <person name="Hahn M."/>
            <person name="Schmidt J."/>
            <person name="Taipale S.J."/>
            <person name="Doolittle W.F."/>
            <person name="Koll U."/>
        </authorList>
    </citation>
    <scope>NUCLEOTIDE SEQUENCE [LARGE SCALE GENOMIC DNA]</scope>
    <source>
        <strain evidence="1 2">MWH-Ta8</strain>
    </source>
</reference>
<dbReference type="HOGENOM" id="CLU_179041_0_0_11"/>